<protein>
    <submittedName>
        <fullName evidence="2">Uncharacterized protein</fullName>
    </submittedName>
</protein>
<dbReference type="EMBL" id="JSVU01000012">
    <property type="protein sequence ID" value="KJJ37458.1"/>
    <property type="molecule type" value="Genomic_DNA"/>
</dbReference>
<keyword evidence="3" id="KW-1185">Reference proteome</keyword>
<accession>A0ABR5DFA7</accession>
<comment type="caution">
    <text evidence="2">The sequence shown here is derived from an EMBL/GenBank/DDBJ whole genome shotgun (WGS) entry which is preliminary data.</text>
</comment>
<gene>
    <name evidence="2" type="ORF">MB09_14550</name>
</gene>
<sequence length="154" mass="18658">MQGGIIVFILACTPFLYYAYESFPADTAVWETSFFTFKTEYRSLYHYAWFLAGKVIPVILLLIWFFTCKHWWHWIILVPLSMYVFQLFNILKQNLNADEVEIIYVIPIMMVLVPFVYLIRAKLFSQMRENDLKSFEEELLHKRSFWQQIKDLFQ</sequence>
<dbReference type="Proteomes" id="UP000033497">
    <property type="component" value="Unassembled WGS sequence"/>
</dbReference>
<keyword evidence="1" id="KW-0472">Membrane</keyword>
<feature type="transmembrane region" description="Helical" evidence="1">
    <location>
        <begin position="48"/>
        <end position="66"/>
    </location>
</feature>
<keyword evidence="1" id="KW-1133">Transmembrane helix</keyword>
<evidence type="ECO:0000313" key="2">
    <source>
        <dbReference type="EMBL" id="KJJ37458.1"/>
    </source>
</evidence>
<name>A0ABR5DFA7_9FLAO</name>
<evidence type="ECO:0000313" key="3">
    <source>
        <dbReference type="Proteomes" id="UP000033497"/>
    </source>
</evidence>
<proteinExistence type="predicted"/>
<evidence type="ECO:0000256" key="1">
    <source>
        <dbReference type="SAM" id="Phobius"/>
    </source>
</evidence>
<organism evidence="2 3">
    <name type="scientific">Aequorivita vladivostokensis</name>
    <dbReference type="NCBI Taxonomy" id="171194"/>
    <lineage>
        <taxon>Bacteria</taxon>
        <taxon>Pseudomonadati</taxon>
        <taxon>Bacteroidota</taxon>
        <taxon>Flavobacteriia</taxon>
        <taxon>Flavobacteriales</taxon>
        <taxon>Flavobacteriaceae</taxon>
        <taxon>Aequorivita</taxon>
    </lineage>
</organism>
<feature type="transmembrane region" description="Helical" evidence="1">
    <location>
        <begin position="102"/>
        <end position="119"/>
    </location>
</feature>
<feature type="transmembrane region" description="Helical" evidence="1">
    <location>
        <begin position="71"/>
        <end position="90"/>
    </location>
</feature>
<keyword evidence="1" id="KW-0812">Transmembrane</keyword>
<reference evidence="2 3" key="1">
    <citation type="submission" date="2014-10" db="EMBL/GenBank/DDBJ databases">
        <title>Genome sequencing of Vitellibacter vladivostokensis KMM 3516.</title>
        <authorList>
            <person name="Thevarajoo S."/>
            <person name="Selvaratnam C."/>
            <person name="Goh K.M."/>
            <person name="Chong C.S."/>
        </authorList>
    </citation>
    <scope>NUCLEOTIDE SEQUENCE [LARGE SCALE GENOMIC DNA]</scope>
    <source>
        <strain evidence="2 3">KMM 3516</strain>
    </source>
</reference>